<dbReference type="AlphaFoldDB" id="A0A5D2MAY3"/>
<accession>A0A5D2MAY3</accession>
<proteinExistence type="predicted"/>
<dbReference type="Proteomes" id="UP000322667">
    <property type="component" value="Chromosome D01"/>
</dbReference>
<sequence>MSTPAAKRREREKKNCSILSFTPHVALSPFSTPIEVQQGHRWCTTTELEENVGYARATCCDVEAIVAALRKGSKLLCC</sequence>
<evidence type="ECO:0000313" key="1">
    <source>
        <dbReference type="EMBL" id="TYH88444.1"/>
    </source>
</evidence>
<dbReference type="EMBL" id="CM017623">
    <property type="protein sequence ID" value="TYH88444.1"/>
    <property type="molecule type" value="Genomic_DNA"/>
</dbReference>
<gene>
    <name evidence="1" type="ORF">ES332_D01G188900v1</name>
</gene>
<evidence type="ECO:0000313" key="2">
    <source>
        <dbReference type="Proteomes" id="UP000322667"/>
    </source>
</evidence>
<name>A0A5D2MAY3_GOSTO</name>
<organism evidence="1 2">
    <name type="scientific">Gossypium tomentosum</name>
    <name type="common">Hawaiian cotton</name>
    <name type="synonym">Gossypium sandvicense</name>
    <dbReference type="NCBI Taxonomy" id="34277"/>
    <lineage>
        <taxon>Eukaryota</taxon>
        <taxon>Viridiplantae</taxon>
        <taxon>Streptophyta</taxon>
        <taxon>Embryophyta</taxon>
        <taxon>Tracheophyta</taxon>
        <taxon>Spermatophyta</taxon>
        <taxon>Magnoliopsida</taxon>
        <taxon>eudicotyledons</taxon>
        <taxon>Gunneridae</taxon>
        <taxon>Pentapetalae</taxon>
        <taxon>rosids</taxon>
        <taxon>malvids</taxon>
        <taxon>Malvales</taxon>
        <taxon>Malvaceae</taxon>
        <taxon>Malvoideae</taxon>
        <taxon>Gossypium</taxon>
    </lineage>
</organism>
<protein>
    <submittedName>
        <fullName evidence="1">Uncharacterized protein</fullName>
    </submittedName>
</protein>
<reference evidence="1 2" key="1">
    <citation type="submission" date="2019-07" db="EMBL/GenBank/DDBJ databases">
        <title>WGS assembly of Gossypium tomentosum.</title>
        <authorList>
            <person name="Chen Z.J."/>
            <person name="Sreedasyam A."/>
            <person name="Ando A."/>
            <person name="Song Q."/>
            <person name="De L."/>
            <person name="Hulse-Kemp A."/>
            <person name="Ding M."/>
            <person name="Ye W."/>
            <person name="Kirkbride R."/>
            <person name="Jenkins J."/>
            <person name="Plott C."/>
            <person name="Lovell J."/>
            <person name="Lin Y.-M."/>
            <person name="Vaughn R."/>
            <person name="Liu B."/>
            <person name="Li W."/>
            <person name="Simpson S."/>
            <person name="Scheffler B."/>
            <person name="Saski C."/>
            <person name="Grover C."/>
            <person name="Hu G."/>
            <person name="Conover J."/>
            <person name="Carlson J."/>
            <person name="Shu S."/>
            <person name="Boston L."/>
            <person name="Williams M."/>
            <person name="Peterson D."/>
            <person name="Mcgee K."/>
            <person name="Jones D."/>
            <person name="Wendel J."/>
            <person name="Stelly D."/>
            <person name="Grimwood J."/>
            <person name="Schmutz J."/>
        </authorList>
    </citation>
    <scope>NUCLEOTIDE SEQUENCE [LARGE SCALE GENOMIC DNA]</scope>
    <source>
        <strain evidence="1">7179.01</strain>
    </source>
</reference>
<keyword evidence="2" id="KW-1185">Reference proteome</keyword>